<dbReference type="AlphaFoldDB" id="A0AAV0ZHU2"/>
<organism evidence="2 3">
    <name type="scientific">Vicia faba</name>
    <name type="common">Broad bean</name>
    <name type="synonym">Faba vulgaris</name>
    <dbReference type="NCBI Taxonomy" id="3906"/>
    <lineage>
        <taxon>Eukaryota</taxon>
        <taxon>Viridiplantae</taxon>
        <taxon>Streptophyta</taxon>
        <taxon>Embryophyta</taxon>
        <taxon>Tracheophyta</taxon>
        <taxon>Spermatophyta</taxon>
        <taxon>Magnoliopsida</taxon>
        <taxon>eudicotyledons</taxon>
        <taxon>Gunneridae</taxon>
        <taxon>Pentapetalae</taxon>
        <taxon>rosids</taxon>
        <taxon>fabids</taxon>
        <taxon>Fabales</taxon>
        <taxon>Fabaceae</taxon>
        <taxon>Papilionoideae</taxon>
        <taxon>50 kb inversion clade</taxon>
        <taxon>NPAAA clade</taxon>
        <taxon>Hologalegina</taxon>
        <taxon>IRL clade</taxon>
        <taxon>Fabeae</taxon>
        <taxon>Vicia</taxon>
    </lineage>
</organism>
<protein>
    <recommendedName>
        <fullName evidence="1">Reverse transcriptase domain-containing protein</fullName>
    </recommendedName>
</protein>
<sequence length="111" mass="12821">MSFLDHMIHLIKECISTVAYQVLINGQLSKIKFPQRGLRQRDPLSPYLFIICANVLSRMLKREVEDKHLHGVRVARNAPTISHIFFSDDSLFFARANTVEAGHILRVLSRY</sequence>
<gene>
    <name evidence="2" type="ORF">VFH_II076240</name>
</gene>
<dbReference type="PANTHER" id="PTHR46890">
    <property type="entry name" value="NON-LTR RETROLELEMENT REVERSE TRANSCRIPTASE-LIKE PROTEIN-RELATED"/>
    <property type="match status" value="1"/>
</dbReference>
<dbReference type="InterPro" id="IPR000477">
    <property type="entry name" value="RT_dom"/>
</dbReference>
<name>A0AAV0ZHU2_VICFA</name>
<dbReference type="EMBL" id="OX451737">
    <property type="protein sequence ID" value="CAI8597319.1"/>
    <property type="molecule type" value="Genomic_DNA"/>
</dbReference>
<evidence type="ECO:0000259" key="1">
    <source>
        <dbReference type="Pfam" id="PF00078"/>
    </source>
</evidence>
<dbReference type="Proteomes" id="UP001157006">
    <property type="component" value="Chromosome 2"/>
</dbReference>
<evidence type="ECO:0000313" key="3">
    <source>
        <dbReference type="Proteomes" id="UP001157006"/>
    </source>
</evidence>
<evidence type="ECO:0000313" key="2">
    <source>
        <dbReference type="EMBL" id="CAI8597319.1"/>
    </source>
</evidence>
<feature type="domain" description="Reverse transcriptase" evidence="1">
    <location>
        <begin position="10"/>
        <end position="106"/>
    </location>
</feature>
<proteinExistence type="predicted"/>
<keyword evidence="3" id="KW-1185">Reference proteome</keyword>
<reference evidence="2 3" key="1">
    <citation type="submission" date="2023-01" db="EMBL/GenBank/DDBJ databases">
        <authorList>
            <person name="Kreplak J."/>
        </authorList>
    </citation>
    <scope>NUCLEOTIDE SEQUENCE [LARGE SCALE GENOMIC DNA]</scope>
</reference>
<dbReference type="PANTHER" id="PTHR46890:SF48">
    <property type="entry name" value="RNA-DIRECTED DNA POLYMERASE"/>
    <property type="match status" value="1"/>
</dbReference>
<accession>A0AAV0ZHU2</accession>
<dbReference type="InterPro" id="IPR052343">
    <property type="entry name" value="Retrotransposon-Effector_Assoc"/>
</dbReference>
<dbReference type="Pfam" id="PF00078">
    <property type="entry name" value="RVT_1"/>
    <property type="match status" value="1"/>
</dbReference>